<reference evidence="1 2" key="1">
    <citation type="submission" date="2021-06" db="EMBL/GenBank/DDBJ databases">
        <title>Caerostris extrusa draft genome.</title>
        <authorList>
            <person name="Kono N."/>
            <person name="Arakawa K."/>
        </authorList>
    </citation>
    <scope>NUCLEOTIDE SEQUENCE [LARGE SCALE GENOMIC DNA]</scope>
</reference>
<comment type="caution">
    <text evidence="1">The sequence shown here is derived from an EMBL/GenBank/DDBJ whole genome shotgun (WGS) entry which is preliminary data.</text>
</comment>
<name>A0AAV4MFF2_CAEEX</name>
<accession>A0AAV4MFF2</accession>
<protein>
    <submittedName>
        <fullName evidence="1">Uncharacterized protein</fullName>
    </submittedName>
</protein>
<evidence type="ECO:0000313" key="1">
    <source>
        <dbReference type="EMBL" id="GIX71131.1"/>
    </source>
</evidence>
<sequence length="81" mass="9446">MIKDGTTPFSATNHRLSSFLFRVDNKDAERGTVDNDDSMSRRWRGCKQVAPRINFKGFRTGSRKEEVDKIKFKARNWYSVS</sequence>
<keyword evidence="2" id="KW-1185">Reference proteome</keyword>
<dbReference type="AlphaFoldDB" id="A0AAV4MFF2"/>
<evidence type="ECO:0000313" key="2">
    <source>
        <dbReference type="Proteomes" id="UP001054945"/>
    </source>
</evidence>
<dbReference type="Proteomes" id="UP001054945">
    <property type="component" value="Unassembled WGS sequence"/>
</dbReference>
<gene>
    <name evidence="1" type="ORF">CEXT_502781</name>
</gene>
<dbReference type="EMBL" id="BPLR01002193">
    <property type="protein sequence ID" value="GIX71131.1"/>
    <property type="molecule type" value="Genomic_DNA"/>
</dbReference>
<organism evidence="1 2">
    <name type="scientific">Caerostris extrusa</name>
    <name type="common">Bark spider</name>
    <name type="synonym">Caerostris bankana</name>
    <dbReference type="NCBI Taxonomy" id="172846"/>
    <lineage>
        <taxon>Eukaryota</taxon>
        <taxon>Metazoa</taxon>
        <taxon>Ecdysozoa</taxon>
        <taxon>Arthropoda</taxon>
        <taxon>Chelicerata</taxon>
        <taxon>Arachnida</taxon>
        <taxon>Araneae</taxon>
        <taxon>Araneomorphae</taxon>
        <taxon>Entelegynae</taxon>
        <taxon>Araneoidea</taxon>
        <taxon>Araneidae</taxon>
        <taxon>Caerostris</taxon>
    </lineage>
</organism>
<proteinExistence type="predicted"/>